<feature type="compositionally biased region" description="Acidic residues" evidence="2">
    <location>
        <begin position="21"/>
        <end position="30"/>
    </location>
</feature>
<keyword evidence="1" id="KW-0863">Zinc-finger</keyword>
<dbReference type="PANTHER" id="PTHR47591:SF13">
    <property type="entry name" value="OS02G0293900 PROTEIN"/>
    <property type="match status" value="1"/>
</dbReference>
<evidence type="ECO:0000259" key="3">
    <source>
        <dbReference type="PROSITE" id="PS50157"/>
    </source>
</evidence>
<name>A0A8S9JXG8_BRACR</name>
<dbReference type="PROSITE" id="PS50157">
    <property type="entry name" value="ZINC_FINGER_C2H2_2"/>
    <property type="match status" value="1"/>
</dbReference>
<evidence type="ECO:0000256" key="1">
    <source>
        <dbReference type="PROSITE-ProRule" id="PRU00042"/>
    </source>
</evidence>
<dbReference type="GO" id="GO:0008270">
    <property type="term" value="F:zinc ion binding"/>
    <property type="evidence" value="ECO:0007669"/>
    <property type="project" value="UniProtKB-KW"/>
</dbReference>
<feature type="region of interest" description="Disordered" evidence="2">
    <location>
        <begin position="1"/>
        <end position="30"/>
    </location>
</feature>
<keyword evidence="1" id="KW-0862">Zinc</keyword>
<keyword evidence="1" id="KW-0479">Metal-binding</keyword>
<sequence length="261" mass="28026">MTNPEKMKVDGDTEKERVDSSSDEQWSDEESAMREIVLGLPALSISSGTFGVSIAVDEEEEARLNEQAVVAAELVIAAAEEAVMKERSDGKKKVRRQRKTMKLNNDDEAGGSSKGGEAAKKPRKKTSEFTNLPRGPPVCNVCGRAFHSWKAVFGHLRSHKDRSYRGFLPPPRFAAPIRGVMIPGPNSAFVRVVARGGSSGGVVAAGGGASGGEGGRGVGIVMDVDRVEEEKQEVTESGNVAKFDLNKSPPKDDDEEEEKTK</sequence>
<proteinExistence type="predicted"/>
<organism evidence="4">
    <name type="scientific">Brassica cretica</name>
    <name type="common">Mustard</name>
    <dbReference type="NCBI Taxonomy" id="69181"/>
    <lineage>
        <taxon>Eukaryota</taxon>
        <taxon>Viridiplantae</taxon>
        <taxon>Streptophyta</taxon>
        <taxon>Embryophyta</taxon>
        <taxon>Tracheophyta</taxon>
        <taxon>Spermatophyta</taxon>
        <taxon>Magnoliopsida</taxon>
        <taxon>eudicotyledons</taxon>
        <taxon>Gunneridae</taxon>
        <taxon>Pentapetalae</taxon>
        <taxon>rosids</taxon>
        <taxon>malvids</taxon>
        <taxon>Brassicales</taxon>
        <taxon>Brassicaceae</taxon>
        <taxon>Brassiceae</taxon>
        <taxon>Brassica</taxon>
    </lineage>
</organism>
<dbReference type="EMBL" id="QGKY02000246">
    <property type="protein sequence ID" value="KAF2586086.1"/>
    <property type="molecule type" value="Genomic_DNA"/>
</dbReference>
<gene>
    <name evidence="4" type="ORF">F2Q70_00033892</name>
</gene>
<feature type="region of interest" description="Disordered" evidence="2">
    <location>
        <begin position="85"/>
        <end position="134"/>
    </location>
</feature>
<evidence type="ECO:0000313" key="4">
    <source>
        <dbReference type="EMBL" id="KAF2586086.1"/>
    </source>
</evidence>
<dbReference type="PANTHER" id="PTHR47591">
    <property type="entry name" value="ZINC FINGER PROTEIN ZAT2-RELATED"/>
    <property type="match status" value="1"/>
</dbReference>
<dbReference type="InterPro" id="IPR013087">
    <property type="entry name" value="Znf_C2H2_type"/>
</dbReference>
<comment type="caution">
    <text evidence="4">The sequence shown here is derived from an EMBL/GenBank/DDBJ whole genome shotgun (WGS) entry which is preliminary data.</text>
</comment>
<dbReference type="AlphaFoldDB" id="A0A8S9JXG8"/>
<feature type="compositionally biased region" description="Basic and acidic residues" evidence="2">
    <location>
        <begin position="1"/>
        <end position="20"/>
    </location>
</feature>
<feature type="domain" description="C2H2-type" evidence="3">
    <location>
        <begin position="137"/>
        <end position="164"/>
    </location>
</feature>
<feature type="region of interest" description="Disordered" evidence="2">
    <location>
        <begin position="228"/>
        <end position="261"/>
    </location>
</feature>
<dbReference type="PROSITE" id="PS00028">
    <property type="entry name" value="ZINC_FINGER_C2H2_1"/>
    <property type="match status" value="1"/>
</dbReference>
<reference evidence="4" key="1">
    <citation type="submission" date="2019-12" db="EMBL/GenBank/DDBJ databases">
        <title>Genome sequencing and annotation of Brassica cretica.</title>
        <authorList>
            <person name="Studholme D.J."/>
            <person name="Sarris P.F."/>
        </authorList>
    </citation>
    <scope>NUCLEOTIDE SEQUENCE</scope>
    <source>
        <strain evidence="4">PFS-102/07</strain>
        <tissue evidence="4">Leaf</tissue>
    </source>
</reference>
<protein>
    <recommendedName>
        <fullName evidence="3">C2H2-type domain-containing protein</fullName>
    </recommendedName>
</protein>
<evidence type="ECO:0000256" key="2">
    <source>
        <dbReference type="SAM" id="MobiDB-lite"/>
    </source>
</evidence>
<accession>A0A8S9JXG8</accession>
<feature type="compositionally biased region" description="Basic residues" evidence="2">
    <location>
        <begin position="92"/>
        <end position="101"/>
    </location>
</feature>
<feature type="compositionally biased region" description="Acidic residues" evidence="2">
    <location>
        <begin position="252"/>
        <end position="261"/>
    </location>
</feature>